<dbReference type="EMBL" id="AEEL01000014">
    <property type="protein sequence ID" value="EFM27435.1"/>
    <property type="molecule type" value="Genomic_DNA"/>
</dbReference>
<gene>
    <name evidence="2" type="ORF">HMPREF9319_0998</name>
</gene>
<evidence type="ECO:0000313" key="2">
    <source>
        <dbReference type="EMBL" id="EFM27435.1"/>
    </source>
</evidence>
<dbReference type="InterPro" id="IPR047951">
    <property type="entry name" value="Transpos_ISL3"/>
</dbReference>
<accession>E0PDS5</accession>
<dbReference type="HOGENOM" id="CLU_041900_5_1_9"/>
<evidence type="ECO:0000259" key="1">
    <source>
        <dbReference type="Pfam" id="PF01610"/>
    </source>
</evidence>
<organism evidence="2 3">
    <name type="scientific">Streptococcus equinus ATCC 700338</name>
    <dbReference type="NCBI Taxonomy" id="864569"/>
    <lineage>
        <taxon>Bacteria</taxon>
        <taxon>Bacillati</taxon>
        <taxon>Bacillota</taxon>
        <taxon>Bacilli</taxon>
        <taxon>Lactobacillales</taxon>
        <taxon>Streptococcaceae</taxon>
        <taxon>Streptococcus</taxon>
    </lineage>
</organism>
<protein>
    <recommendedName>
        <fullName evidence="1">Transposase IS204/IS1001/IS1096/IS1165 DDE domain-containing protein</fullName>
    </recommendedName>
</protein>
<reference evidence="2 3" key="1">
    <citation type="submission" date="2010-07" db="EMBL/GenBank/DDBJ databases">
        <authorList>
            <person name="Muzny D."/>
            <person name="Qin X."/>
            <person name="Deng J."/>
            <person name="Jiang H."/>
            <person name="Liu Y."/>
            <person name="Qu J."/>
            <person name="Song X.-Z."/>
            <person name="Zhang L."/>
            <person name="Thornton R."/>
            <person name="Coyle M."/>
            <person name="Francisco L."/>
            <person name="Jackson L."/>
            <person name="Javaid M."/>
            <person name="Korchina V."/>
            <person name="Kovar C."/>
            <person name="Mata R."/>
            <person name="Mathew T."/>
            <person name="Ngo R."/>
            <person name="Nguyen L."/>
            <person name="Nguyen N."/>
            <person name="Okwuonu G."/>
            <person name="Ongeri F."/>
            <person name="Pham C."/>
            <person name="Simmons D."/>
            <person name="Wilczek-Boney K."/>
            <person name="Hale W."/>
            <person name="Jakkamsetti A."/>
            <person name="Pham P."/>
            <person name="Ruth R."/>
            <person name="San Lucas F."/>
            <person name="Warren J."/>
            <person name="Zhang J."/>
            <person name="Zhao Z."/>
            <person name="Zhou C."/>
            <person name="Zhu D."/>
            <person name="Lee S."/>
            <person name="Bess C."/>
            <person name="Blankenburg K."/>
            <person name="Forbes L."/>
            <person name="Fu Q."/>
            <person name="Gubbala S."/>
            <person name="Hirani K."/>
            <person name="Jayaseelan J.C."/>
            <person name="Lara F."/>
            <person name="Munidasa M."/>
            <person name="Palculict T."/>
            <person name="Patil S."/>
            <person name="Pu L.-L."/>
            <person name="Saada N."/>
            <person name="Tang L."/>
            <person name="Weissenberger G."/>
            <person name="Zhu Y."/>
            <person name="Hemphill L."/>
            <person name="Shang Y."/>
            <person name="Youmans B."/>
            <person name="Ayvaz T."/>
            <person name="Ross M."/>
            <person name="Santibanez J."/>
            <person name="Aqrawi P."/>
            <person name="Gross S."/>
            <person name="Joshi V."/>
            <person name="Fowler G."/>
            <person name="Nazareth L."/>
            <person name="Reid J."/>
            <person name="Worley K."/>
            <person name="Petrosino J."/>
            <person name="Highlander S."/>
            <person name="Gibbs R."/>
        </authorList>
    </citation>
    <scope>NUCLEOTIDE SEQUENCE [LARGE SCALE GENOMIC DNA]</scope>
    <source>
        <strain evidence="2 3">ATCC 700338</strain>
    </source>
</reference>
<name>E0PDS5_STREI</name>
<dbReference type="AlphaFoldDB" id="E0PDS5"/>
<comment type="caution">
    <text evidence="2">The sequence shown here is derived from an EMBL/GenBank/DDBJ whole genome shotgun (WGS) entry which is preliminary data.</text>
</comment>
<sequence length="110" mass="13196">MLIQHIPQLKNYYNLYQLLLFHLQEKNTEQFFGLIEETLPQHNHSFKTALTTFIHYKKYITNAKLEATNKLIKNIKRNAFGYRHFNNFKKRIYLALNIKKARTISVLARA</sequence>
<dbReference type="Pfam" id="PF01610">
    <property type="entry name" value="DDE_Tnp_ISL3"/>
    <property type="match status" value="1"/>
</dbReference>
<evidence type="ECO:0000313" key="3">
    <source>
        <dbReference type="Proteomes" id="UP000004290"/>
    </source>
</evidence>
<feature type="domain" description="Transposase IS204/IS1001/IS1096/IS1165 DDE" evidence="1">
    <location>
        <begin position="8"/>
        <end position="92"/>
    </location>
</feature>
<dbReference type="InterPro" id="IPR002560">
    <property type="entry name" value="Transposase_DDE"/>
</dbReference>
<dbReference type="PANTHER" id="PTHR33498">
    <property type="entry name" value="TRANSPOSASE FOR INSERTION SEQUENCE ELEMENT IS1557"/>
    <property type="match status" value="1"/>
</dbReference>
<keyword evidence="3" id="KW-1185">Reference proteome</keyword>
<proteinExistence type="predicted"/>
<dbReference type="Proteomes" id="UP000004290">
    <property type="component" value="Unassembled WGS sequence"/>
</dbReference>
<dbReference type="PANTHER" id="PTHR33498:SF1">
    <property type="entry name" value="TRANSPOSASE FOR INSERTION SEQUENCE ELEMENT IS1557"/>
    <property type="match status" value="1"/>
</dbReference>